<reference evidence="1 2" key="1">
    <citation type="journal article" date="2022" name="Res Sq">
        <title>Evolution of multicellular longitudinally dividing oral cavity symbionts (Neisseriaceae).</title>
        <authorList>
            <person name="Nyongesa S."/>
            <person name="Weber P."/>
            <person name="Bernet E."/>
            <person name="Pullido F."/>
            <person name="Nieckarz M."/>
            <person name="Delaby M."/>
            <person name="Nieves C."/>
            <person name="Viehboeck T."/>
            <person name="Krause N."/>
            <person name="Rivera-Millot A."/>
            <person name="Nakamura A."/>
            <person name="Vischer N."/>
            <person name="VanNieuwenhze M."/>
            <person name="Brun Y."/>
            <person name="Cava F."/>
            <person name="Bulgheresi S."/>
            <person name="Veyrier F."/>
        </authorList>
    </citation>
    <scope>NUCLEOTIDE SEQUENCE [LARGE SCALE GENOMIC DNA]</scope>
    <source>
        <strain evidence="1 2">SN4</strain>
    </source>
</reference>
<name>A0ABY4DZZ6_9NEIS</name>
<organism evidence="1 2">
    <name type="scientific">Vitreoscilla massiliensis</name>
    <dbReference type="NCBI Taxonomy" id="1689272"/>
    <lineage>
        <taxon>Bacteria</taxon>
        <taxon>Pseudomonadati</taxon>
        <taxon>Pseudomonadota</taxon>
        <taxon>Betaproteobacteria</taxon>
        <taxon>Neisseriales</taxon>
        <taxon>Neisseriaceae</taxon>
        <taxon>Vitreoscilla</taxon>
    </lineage>
</organism>
<protein>
    <submittedName>
        <fullName evidence="1">Cache domain-containing protein</fullName>
    </submittedName>
</protein>
<dbReference type="Proteomes" id="UP000832011">
    <property type="component" value="Chromosome"/>
</dbReference>
<dbReference type="EMBL" id="CP091511">
    <property type="protein sequence ID" value="UOO88829.1"/>
    <property type="molecule type" value="Genomic_DNA"/>
</dbReference>
<accession>A0ABY4DZZ6</accession>
<evidence type="ECO:0000313" key="2">
    <source>
        <dbReference type="Proteomes" id="UP000832011"/>
    </source>
</evidence>
<gene>
    <name evidence="1" type="ORF">LVJ82_15425</name>
</gene>
<proteinExistence type="predicted"/>
<evidence type="ECO:0000313" key="1">
    <source>
        <dbReference type="EMBL" id="UOO88829.1"/>
    </source>
</evidence>
<sequence length="236" mass="27009">MQTNEKTEKLLQQMHDIMDSIAAATRQLAAELSQVCSDHLHTDSEDSLLLTPQIRSVFQSHIQTILKQNPYCTGAGFASHIHMKSKDHDYWMLEWWLKDNNDIKQALFELDQGTQQRLDFRTFEWFHKTHQHDATYIHGPYVDYICNTDYTITSAHAVSVNGQFVGVAVIDILVAKLEQFIAPYLGADAPKVLLTNQENRVIISNVPQIRIGSIYHDGQQRSAVATIAEHFKLYEL</sequence>
<dbReference type="Gene3D" id="3.30.450.20">
    <property type="entry name" value="PAS domain"/>
    <property type="match status" value="1"/>
</dbReference>
<dbReference type="CDD" id="cd12913">
    <property type="entry name" value="PDC1_MCP_like"/>
    <property type="match status" value="1"/>
</dbReference>
<dbReference type="RefSeq" id="WP_058357484.1">
    <property type="nucleotide sequence ID" value="NZ_CABKVG010000010.1"/>
</dbReference>
<keyword evidence="2" id="KW-1185">Reference proteome</keyword>